<evidence type="ECO:0000256" key="1">
    <source>
        <dbReference type="SAM" id="MobiDB-lite"/>
    </source>
</evidence>
<sequence length="65" mass="7061">MAEQQRNGGCDHPHLAKGEGDVDLEGIFETLREMDLAERQLRTDAPKAGGDNIACVSSLAFLKHP</sequence>
<protein>
    <submittedName>
        <fullName evidence="2">Uncharacterized protein</fullName>
    </submittedName>
</protein>
<feature type="region of interest" description="Disordered" evidence="1">
    <location>
        <begin position="1"/>
        <end position="21"/>
    </location>
</feature>
<gene>
    <name evidence="2" type="ORF">A4V09_12100</name>
</gene>
<reference evidence="2" key="1">
    <citation type="submission" date="2017-04" db="EMBL/GenBank/DDBJ databases">
        <title>Complete Genome Sequences of Twelve Strains of a Stable Defined Moderately Diverse Mouse Microbiota 2 (sDMDMm2).</title>
        <authorList>
            <person name="Uchimura Y."/>
            <person name="Wyss M."/>
            <person name="Brugiroux S."/>
            <person name="Limenitakis J.P."/>
            <person name="Stecher B."/>
            <person name="McCoy K.D."/>
            <person name="Macpherson A.J."/>
        </authorList>
    </citation>
    <scope>NUCLEOTIDE SEQUENCE</scope>
    <source>
        <strain evidence="2">YL58</strain>
    </source>
</reference>
<organism evidence="2 3">
    <name type="scientific">Blautia pseudococcoides</name>
    <dbReference type="NCBI Taxonomy" id="1796616"/>
    <lineage>
        <taxon>Bacteria</taxon>
        <taxon>Bacillati</taxon>
        <taxon>Bacillota</taxon>
        <taxon>Clostridia</taxon>
        <taxon>Lachnospirales</taxon>
        <taxon>Lachnospiraceae</taxon>
        <taxon>Blautia</taxon>
    </lineage>
</organism>
<dbReference type="Proteomes" id="UP000092574">
    <property type="component" value="Chromosome"/>
</dbReference>
<name>A0A1C7IBZ5_9FIRM</name>
<dbReference type="STRING" id="1796616.A4V09_12100"/>
<evidence type="ECO:0000313" key="2">
    <source>
        <dbReference type="EMBL" id="ANU76444.1"/>
    </source>
</evidence>
<dbReference type="KEGG" id="byl:A4V09_12100"/>
<dbReference type="AlphaFoldDB" id="A0A1C7IBZ5"/>
<dbReference type="EMBL" id="CP015405">
    <property type="protein sequence ID" value="ANU76444.1"/>
    <property type="molecule type" value="Genomic_DNA"/>
</dbReference>
<feature type="compositionally biased region" description="Basic and acidic residues" evidence="1">
    <location>
        <begin position="9"/>
        <end position="20"/>
    </location>
</feature>
<accession>A0A1C7IBZ5</accession>
<evidence type="ECO:0000313" key="3">
    <source>
        <dbReference type="Proteomes" id="UP000092574"/>
    </source>
</evidence>
<proteinExistence type="predicted"/>
<keyword evidence="3" id="KW-1185">Reference proteome</keyword>